<keyword evidence="2 4" id="KW-0548">Nucleotidyltransferase</keyword>
<keyword evidence="1 4" id="KW-0808">Transferase</keyword>
<dbReference type="NCBIfam" id="TIGR00125">
    <property type="entry name" value="cyt_tran_rel"/>
    <property type="match status" value="1"/>
</dbReference>
<dbReference type="InterPro" id="IPR014729">
    <property type="entry name" value="Rossmann-like_a/b/a_fold"/>
</dbReference>
<protein>
    <submittedName>
        <fullName evidence="4">Glycerol-3-phosphate cytidylyltransferase</fullName>
    </submittedName>
</protein>
<keyword evidence="5" id="KW-1185">Reference proteome</keyword>
<dbReference type="OrthoDB" id="9802794at2"/>
<accession>A0A1I6I3Z7</accession>
<evidence type="ECO:0000256" key="1">
    <source>
        <dbReference type="ARBA" id="ARBA00022679"/>
    </source>
</evidence>
<dbReference type="STRING" id="390270.SAMN04488005_3261"/>
<dbReference type="Proteomes" id="UP000199478">
    <property type="component" value="Unassembled WGS sequence"/>
</dbReference>
<dbReference type="RefSeq" id="WP_090201845.1">
    <property type="nucleotide sequence ID" value="NZ_FOYP01000004.1"/>
</dbReference>
<dbReference type="SUPFAM" id="SSF52374">
    <property type="entry name" value="Nucleotidylyl transferase"/>
    <property type="match status" value="1"/>
</dbReference>
<evidence type="ECO:0000259" key="3">
    <source>
        <dbReference type="Pfam" id="PF01467"/>
    </source>
</evidence>
<dbReference type="InterPro" id="IPR004821">
    <property type="entry name" value="Cyt_trans-like"/>
</dbReference>
<dbReference type="PANTHER" id="PTHR43793:SF1">
    <property type="entry name" value="FAD SYNTHASE"/>
    <property type="match status" value="1"/>
</dbReference>
<proteinExistence type="predicted"/>
<dbReference type="GO" id="GO:0016779">
    <property type="term" value="F:nucleotidyltransferase activity"/>
    <property type="evidence" value="ECO:0007669"/>
    <property type="project" value="UniProtKB-KW"/>
</dbReference>
<sequence length="145" mass="16393">MVKRYKSIITYGTFDLFHVGHVRLLRRLSAMAETVIVGCSTDEFNAIKGKKCVMPYTERAEILEACRYVDVVFPENNWEQKPHDVQHFGAQAFAMGDDWAGKFDALKEHCEVIYLGRTDGVSTTNLKITAVGTVQVAAETDKKRF</sequence>
<dbReference type="InterPro" id="IPR050385">
    <property type="entry name" value="Archaeal_FAD_synthase"/>
</dbReference>
<dbReference type="AlphaFoldDB" id="A0A1I6I3Z7"/>
<gene>
    <name evidence="4" type="ORF">SAMN04488005_3261</name>
</gene>
<evidence type="ECO:0000313" key="4">
    <source>
        <dbReference type="EMBL" id="SFR61368.1"/>
    </source>
</evidence>
<dbReference type="Pfam" id="PF01467">
    <property type="entry name" value="CTP_transf_like"/>
    <property type="match status" value="1"/>
</dbReference>
<dbReference type="PANTHER" id="PTHR43793">
    <property type="entry name" value="FAD SYNTHASE"/>
    <property type="match status" value="1"/>
</dbReference>
<dbReference type="EMBL" id="FOYP01000004">
    <property type="protein sequence ID" value="SFR61368.1"/>
    <property type="molecule type" value="Genomic_DNA"/>
</dbReference>
<reference evidence="5" key="1">
    <citation type="submission" date="2016-10" db="EMBL/GenBank/DDBJ databases">
        <authorList>
            <person name="Varghese N."/>
            <person name="Submissions S."/>
        </authorList>
    </citation>
    <scope>NUCLEOTIDE SEQUENCE [LARGE SCALE GENOMIC DNA]</scope>
    <source>
        <strain evidence="5">DSM 26879</strain>
    </source>
</reference>
<name>A0A1I6I3Z7_9RHOB</name>
<dbReference type="Gene3D" id="3.40.50.620">
    <property type="entry name" value="HUPs"/>
    <property type="match status" value="1"/>
</dbReference>
<evidence type="ECO:0000313" key="5">
    <source>
        <dbReference type="Proteomes" id="UP000199478"/>
    </source>
</evidence>
<evidence type="ECO:0000256" key="2">
    <source>
        <dbReference type="ARBA" id="ARBA00022695"/>
    </source>
</evidence>
<organism evidence="4 5">
    <name type="scientific">Yoonia tamlensis</name>
    <dbReference type="NCBI Taxonomy" id="390270"/>
    <lineage>
        <taxon>Bacteria</taxon>
        <taxon>Pseudomonadati</taxon>
        <taxon>Pseudomonadota</taxon>
        <taxon>Alphaproteobacteria</taxon>
        <taxon>Rhodobacterales</taxon>
        <taxon>Paracoccaceae</taxon>
        <taxon>Yoonia</taxon>
    </lineage>
</organism>
<feature type="domain" description="Cytidyltransferase-like" evidence="3">
    <location>
        <begin position="9"/>
        <end position="122"/>
    </location>
</feature>